<reference evidence="8" key="1">
    <citation type="submission" date="2019-03" db="EMBL/GenBank/DDBJ databases">
        <authorList>
            <person name="Mank J."/>
            <person name="Almeida P."/>
        </authorList>
    </citation>
    <scope>NUCLEOTIDE SEQUENCE</scope>
    <source>
        <strain evidence="8">78183</strain>
    </source>
</reference>
<accession>A0A6N2LMR3</accession>
<dbReference type="PANTHER" id="PTHR47855:SF3">
    <property type="entry name" value="SMALL POLYPEPTIDE DEVIL 1-RELATED"/>
    <property type="match status" value="1"/>
</dbReference>
<dbReference type="PANTHER" id="PTHR47855">
    <property type="entry name" value="OS01G0525701 PROTEIN"/>
    <property type="match status" value="1"/>
</dbReference>
<comment type="similarity">
    <text evidence="7">Belongs to the DVL/RTFL small polypeptides family.</text>
</comment>
<dbReference type="GO" id="GO:0008285">
    <property type="term" value="P:negative regulation of cell population proliferation"/>
    <property type="evidence" value="ECO:0007669"/>
    <property type="project" value="InterPro"/>
</dbReference>
<evidence type="ECO:0000256" key="3">
    <source>
        <dbReference type="ARBA" id="ARBA00022475"/>
    </source>
</evidence>
<dbReference type="InterPro" id="IPR012552">
    <property type="entry name" value="DVL"/>
</dbReference>
<evidence type="ECO:0000313" key="8">
    <source>
        <dbReference type="EMBL" id="VFU42314.1"/>
    </source>
</evidence>
<organism evidence="8">
    <name type="scientific">Salix viminalis</name>
    <name type="common">Common osier</name>
    <name type="synonym">Basket willow</name>
    <dbReference type="NCBI Taxonomy" id="40686"/>
    <lineage>
        <taxon>Eukaryota</taxon>
        <taxon>Viridiplantae</taxon>
        <taxon>Streptophyta</taxon>
        <taxon>Embryophyta</taxon>
        <taxon>Tracheophyta</taxon>
        <taxon>Spermatophyta</taxon>
        <taxon>Magnoliopsida</taxon>
        <taxon>eudicotyledons</taxon>
        <taxon>Gunneridae</taxon>
        <taxon>Pentapetalae</taxon>
        <taxon>rosids</taxon>
        <taxon>fabids</taxon>
        <taxon>Malpighiales</taxon>
        <taxon>Salicaceae</taxon>
        <taxon>Saliceae</taxon>
        <taxon>Salix</taxon>
    </lineage>
</organism>
<name>A0A6N2LMR3_SALVM</name>
<dbReference type="GO" id="GO:0048367">
    <property type="term" value="P:shoot system development"/>
    <property type="evidence" value="ECO:0007669"/>
    <property type="project" value="UniProtKB-ARBA"/>
</dbReference>
<keyword evidence="2" id="KW-0217">Developmental protein</keyword>
<dbReference type="InterPro" id="IPR052153">
    <property type="entry name" value="DVL/RTFL_small_peptides"/>
</dbReference>
<dbReference type="AlphaFoldDB" id="A0A6N2LMR3"/>
<keyword evidence="6" id="KW-0472">Membrane</keyword>
<gene>
    <name evidence="8" type="ORF">SVIM_LOCUS253122</name>
</gene>
<protein>
    <submittedName>
        <fullName evidence="8">Uncharacterized protein</fullName>
    </submittedName>
</protein>
<keyword evidence="5" id="KW-1133">Transmembrane helix</keyword>
<dbReference type="EMBL" id="CAADRP010001575">
    <property type="protein sequence ID" value="VFU42314.1"/>
    <property type="molecule type" value="Genomic_DNA"/>
</dbReference>
<evidence type="ECO:0000256" key="4">
    <source>
        <dbReference type="ARBA" id="ARBA00022692"/>
    </source>
</evidence>
<evidence type="ECO:0000256" key="1">
    <source>
        <dbReference type="ARBA" id="ARBA00004162"/>
    </source>
</evidence>
<proteinExistence type="inferred from homology"/>
<dbReference type="GO" id="GO:0005886">
    <property type="term" value="C:plasma membrane"/>
    <property type="evidence" value="ECO:0007669"/>
    <property type="project" value="UniProtKB-SubCell"/>
</dbReference>
<keyword evidence="3" id="KW-1003">Cell membrane</keyword>
<evidence type="ECO:0000256" key="2">
    <source>
        <dbReference type="ARBA" id="ARBA00022473"/>
    </source>
</evidence>
<evidence type="ECO:0000256" key="6">
    <source>
        <dbReference type="ARBA" id="ARBA00023136"/>
    </source>
</evidence>
<evidence type="ECO:0000256" key="5">
    <source>
        <dbReference type="ARBA" id="ARBA00022989"/>
    </source>
</evidence>
<comment type="subcellular location">
    <subcellularLocation>
        <location evidence="1">Cell membrane</location>
        <topology evidence="1">Single-pass membrane protein</topology>
    </subcellularLocation>
</comment>
<evidence type="ECO:0000256" key="7">
    <source>
        <dbReference type="ARBA" id="ARBA00024340"/>
    </source>
</evidence>
<keyword evidence="4" id="KW-0812">Transmembrane</keyword>
<sequence length="127" mass="14456">MKMKISIDDAAMGESKKRNISCRGLGGYLRQQKGRLYVIKRCVVMLLCWRLKKTERKADNSTKQLLEYHDTKFLSFARVPVNHAASVDPPSHDQMWTRFRLDSNGMQLLSYPRADTSSSGSTKTTAV</sequence>
<dbReference type="Pfam" id="PF08137">
    <property type="entry name" value="DVL"/>
    <property type="match status" value="1"/>
</dbReference>